<feature type="compositionally biased region" description="Pro residues" evidence="1">
    <location>
        <begin position="196"/>
        <end position="210"/>
    </location>
</feature>
<protein>
    <submittedName>
        <fullName evidence="2">Uncharacterized protein</fullName>
    </submittedName>
</protein>
<name>A0A5N6KVD8_9ROSI</name>
<evidence type="ECO:0000313" key="2">
    <source>
        <dbReference type="EMBL" id="KAB8346293.1"/>
    </source>
</evidence>
<feature type="compositionally biased region" description="Low complexity" evidence="1">
    <location>
        <begin position="315"/>
        <end position="339"/>
    </location>
</feature>
<evidence type="ECO:0000256" key="1">
    <source>
        <dbReference type="SAM" id="MobiDB-lite"/>
    </source>
</evidence>
<feature type="compositionally biased region" description="Low complexity" evidence="1">
    <location>
        <begin position="244"/>
        <end position="253"/>
    </location>
</feature>
<gene>
    <name evidence="2" type="ORF">FH972_023337</name>
</gene>
<proteinExistence type="predicted"/>
<dbReference type="Proteomes" id="UP000327013">
    <property type="component" value="Unassembled WGS sequence"/>
</dbReference>
<dbReference type="AlphaFoldDB" id="A0A5N6KVD8"/>
<sequence>MPRVVKQATSSTSVLRHPPSARMAWTRVLPLARAAPICSLAFAPPPRLPARLHLRLRTRRPSTASAALTAAVTSAAKQFQGMNLNGKQQYQQYPQTPNTPGMGFYGQQVQSGMQPIVQPVPNQPGLFLVYNPMTGQQSYVVDPAVQQNSLPASPPTSMPGYESPDTETAQGYFRRNNMSPNSMQAAGRTRTITPPKQTPSPPADVEPLPEPSANAFRPGHRKSMSIALSKDGGRTVAPGPKTAGFPATPMTGTFGPGMGRAGEHPIRQPRGPPNLEELLAAPTSKHEGSKNFATRQRRRAVFNLVRAGNERRTGRSGSRDTGASGSDADTASSDAGSDGQPSAAPRSWRSSMLM</sequence>
<feature type="compositionally biased region" description="Polar residues" evidence="1">
    <location>
        <begin position="176"/>
        <end position="195"/>
    </location>
</feature>
<comment type="caution">
    <text evidence="2">The sequence shown here is derived from an EMBL/GenBank/DDBJ whole genome shotgun (WGS) entry which is preliminary data.</text>
</comment>
<accession>A0A5N6KVD8</accession>
<dbReference type="OrthoDB" id="4092340at2759"/>
<keyword evidence="3" id="KW-1185">Reference proteome</keyword>
<evidence type="ECO:0000313" key="3">
    <source>
        <dbReference type="Proteomes" id="UP000327013"/>
    </source>
</evidence>
<organism evidence="2 3">
    <name type="scientific">Carpinus fangiana</name>
    <dbReference type="NCBI Taxonomy" id="176857"/>
    <lineage>
        <taxon>Eukaryota</taxon>
        <taxon>Viridiplantae</taxon>
        <taxon>Streptophyta</taxon>
        <taxon>Embryophyta</taxon>
        <taxon>Tracheophyta</taxon>
        <taxon>Spermatophyta</taxon>
        <taxon>Magnoliopsida</taxon>
        <taxon>eudicotyledons</taxon>
        <taxon>Gunneridae</taxon>
        <taxon>Pentapetalae</taxon>
        <taxon>rosids</taxon>
        <taxon>fabids</taxon>
        <taxon>Fagales</taxon>
        <taxon>Betulaceae</taxon>
        <taxon>Carpinus</taxon>
    </lineage>
</organism>
<feature type="region of interest" description="Disordered" evidence="1">
    <location>
        <begin position="148"/>
        <end position="354"/>
    </location>
</feature>
<reference evidence="2 3" key="1">
    <citation type="submission" date="2019-06" db="EMBL/GenBank/DDBJ databases">
        <title>A chromosomal-level reference genome of Carpinus fangiana (Coryloideae, Betulaceae).</title>
        <authorList>
            <person name="Yang X."/>
            <person name="Wang Z."/>
            <person name="Zhang L."/>
            <person name="Hao G."/>
            <person name="Liu J."/>
            <person name="Yang Y."/>
        </authorList>
    </citation>
    <scope>NUCLEOTIDE SEQUENCE [LARGE SCALE GENOMIC DNA]</scope>
    <source>
        <strain evidence="2">Cfa_2016G</strain>
        <tissue evidence="2">Leaf</tissue>
    </source>
</reference>
<dbReference type="EMBL" id="VIBQ01000013">
    <property type="protein sequence ID" value="KAB8346293.1"/>
    <property type="molecule type" value="Genomic_DNA"/>
</dbReference>